<sequence>MPDLTFLLVAGTAVLVGAAVQGGVGLGVGLVAAPVVSMLAPELMPGTMLVVSAVLPLLTIGTEWRHADLPGLSWALLGRLVGTLPGVWVVAVLPAAELEAVVGVMVLVAVALTVRAVRLRATPGTLGLAGLVSGVTGTATSIGGPPIALVYQHAAGPRVRATLAGYFAVGALLSLAALALGGQVSDRQVVAGVALVPFVVAGFLLSRPLRRAVDGERLRAALLVVVTLSGIVLLARSLS</sequence>
<dbReference type="PANTHER" id="PTHR30269">
    <property type="entry name" value="TRANSMEMBRANE PROTEIN YFCA"/>
    <property type="match status" value="1"/>
</dbReference>
<dbReference type="AlphaFoldDB" id="A0A1T4S6T3"/>
<keyword evidence="3" id="KW-0813">Transport</keyword>
<evidence type="ECO:0000313" key="10">
    <source>
        <dbReference type="Proteomes" id="UP000190637"/>
    </source>
</evidence>
<organism evidence="9 10">
    <name type="scientific">Marinactinospora thermotolerans DSM 45154</name>
    <dbReference type="NCBI Taxonomy" id="1122192"/>
    <lineage>
        <taxon>Bacteria</taxon>
        <taxon>Bacillati</taxon>
        <taxon>Actinomycetota</taxon>
        <taxon>Actinomycetes</taxon>
        <taxon>Streptosporangiales</taxon>
        <taxon>Nocardiopsidaceae</taxon>
        <taxon>Marinactinospora</taxon>
    </lineage>
</organism>
<dbReference type="RefSeq" id="WP_078762529.1">
    <property type="nucleotide sequence ID" value="NZ_FUWS01000008.1"/>
</dbReference>
<comment type="similarity">
    <text evidence="2 8">Belongs to the 4-toluene sulfonate uptake permease (TSUP) (TC 2.A.102) family.</text>
</comment>
<evidence type="ECO:0000256" key="4">
    <source>
        <dbReference type="ARBA" id="ARBA00022475"/>
    </source>
</evidence>
<evidence type="ECO:0000256" key="8">
    <source>
        <dbReference type="RuleBase" id="RU363041"/>
    </source>
</evidence>
<dbReference type="Proteomes" id="UP000190637">
    <property type="component" value="Unassembled WGS sequence"/>
</dbReference>
<evidence type="ECO:0000256" key="5">
    <source>
        <dbReference type="ARBA" id="ARBA00022692"/>
    </source>
</evidence>
<dbReference type="InterPro" id="IPR052017">
    <property type="entry name" value="TSUP"/>
</dbReference>
<evidence type="ECO:0000256" key="6">
    <source>
        <dbReference type="ARBA" id="ARBA00022989"/>
    </source>
</evidence>
<feature type="transmembrane region" description="Helical" evidence="8">
    <location>
        <begin position="188"/>
        <end position="206"/>
    </location>
</feature>
<dbReference type="GO" id="GO:0005886">
    <property type="term" value="C:plasma membrane"/>
    <property type="evidence" value="ECO:0007669"/>
    <property type="project" value="UniProtKB-SubCell"/>
</dbReference>
<dbReference type="Pfam" id="PF01925">
    <property type="entry name" value="TauE"/>
    <property type="match status" value="1"/>
</dbReference>
<keyword evidence="4 8" id="KW-1003">Cell membrane</keyword>
<accession>A0A1T4S6T3</accession>
<dbReference type="InterPro" id="IPR002781">
    <property type="entry name" value="TM_pro_TauE-like"/>
</dbReference>
<keyword evidence="7 8" id="KW-0472">Membrane</keyword>
<reference evidence="9 10" key="1">
    <citation type="submission" date="2017-02" db="EMBL/GenBank/DDBJ databases">
        <authorList>
            <person name="Peterson S.W."/>
        </authorList>
    </citation>
    <scope>NUCLEOTIDE SEQUENCE [LARGE SCALE GENOMIC DNA]</scope>
    <source>
        <strain evidence="9 10">DSM 45154</strain>
    </source>
</reference>
<keyword evidence="10" id="KW-1185">Reference proteome</keyword>
<dbReference type="OrthoDB" id="5472127at2"/>
<proteinExistence type="inferred from homology"/>
<gene>
    <name evidence="9" type="ORF">SAMN02745673_03258</name>
</gene>
<feature type="transmembrane region" description="Helical" evidence="8">
    <location>
        <begin position="43"/>
        <end position="60"/>
    </location>
</feature>
<feature type="transmembrane region" description="Helical" evidence="8">
    <location>
        <begin position="72"/>
        <end position="94"/>
    </location>
</feature>
<evidence type="ECO:0000313" key="9">
    <source>
        <dbReference type="EMBL" id="SKA23857.1"/>
    </source>
</evidence>
<dbReference type="PANTHER" id="PTHR30269:SF37">
    <property type="entry name" value="MEMBRANE TRANSPORTER PROTEIN"/>
    <property type="match status" value="1"/>
</dbReference>
<keyword evidence="5 8" id="KW-0812">Transmembrane</keyword>
<feature type="transmembrane region" description="Helical" evidence="8">
    <location>
        <begin position="218"/>
        <end position="238"/>
    </location>
</feature>
<dbReference type="EMBL" id="FUWS01000008">
    <property type="protein sequence ID" value="SKA23857.1"/>
    <property type="molecule type" value="Genomic_DNA"/>
</dbReference>
<feature type="transmembrane region" description="Helical" evidence="8">
    <location>
        <begin position="163"/>
        <end position="182"/>
    </location>
</feature>
<dbReference type="STRING" id="1122192.SAMN02745673_03258"/>
<evidence type="ECO:0000256" key="2">
    <source>
        <dbReference type="ARBA" id="ARBA00009142"/>
    </source>
</evidence>
<evidence type="ECO:0000256" key="7">
    <source>
        <dbReference type="ARBA" id="ARBA00023136"/>
    </source>
</evidence>
<feature type="transmembrane region" description="Helical" evidence="8">
    <location>
        <begin position="100"/>
        <end position="117"/>
    </location>
</feature>
<comment type="subcellular location">
    <subcellularLocation>
        <location evidence="1 8">Cell membrane</location>
        <topology evidence="1 8">Multi-pass membrane protein</topology>
    </subcellularLocation>
</comment>
<evidence type="ECO:0000256" key="3">
    <source>
        <dbReference type="ARBA" id="ARBA00022448"/>
    </source>
</evidence>
<name>A0A1T4S6T3_9ACTN</name>
<keyword evidence="6 8" id="KW-1133">Transmembrane helix</keyword>
<protein>
    <recommendedName>
        <fullName evidence="8">Probable membrane transporter protein</fullName>
    </recommendedName>
</protein>
<evidence type="ECO:0000256" key="1">
    <source>
        <dbReference type="ARBA" id="ARBA00004651"/>
    </source>
</evidence>